<dbReference type="SUPFAM" id="SSF51735">
    <property type="entry name" value="NAD(P)-binding Rossmann-fold domains"/>
    <property type="match status" value="1"/>
</dbReference>
<evidence type="ECO:0000256" key="1">
    <source>
        <dbReference type="ARBA" id="ARBA00007964"/>
    </source>
</evidence>
<dbReference type="RefSeq" id="WP_204032010.1">
    <property type="nucleotide sequence ID" value="NZ_BOOW01000050.1"/>
</dbReference>
<dbReference type="EMBL" id="BOOW01000050">
    <property type="protein sequence ID" value="GII96858.1"/>
    <property type="molecule type" value="Genomic_DNA"/>
</dbReference>
<dbReference type="InterPro" id="IPR046826">
    <property type="entry name" value="PDH_N"/>
</dbReference>
<evidence type="ECO:0000256" key="2">
    <source>
        <dbReference type="ARBA" id="ARBA00023002"/>
    </source>
</evidence>
<dbReference type="Gene3D" id="3.40.50.720">
    <property type="entry name" value="NAD(P)-binding Rossmann-like Domain"/>
    <property type="match status" value="1"/>
</dbReference>
<dbReference type="InterPro" id="IPR008927">
    <property type="entry name" value="6-PGluconate_DH-like_C_sf"/>
</dbReference>
<evidence type="ECO:0000259" key="5">
    <source>
        <dbReference type="PROSITE" id="PS51176"/>
    </source>
</evidence>
<dbReference type="SUPFAM" id="SSF48179">
    <property type="entry name" value="6-phosphogluconate dehydrogenase C-terminal domain-like"/>
    <property type="match status" value="1"/>
</dbReference>
<organism evidence="6 7">
    <name type="scientific">Sinosporangium siamense</name>
    <dbReference type="NCBI Taxonomy" id="1367973"/>
    <lineage>
        <taxon>Bacteria</taxon>
        <taxon>Bacillati</taxon>
        <taxon>Actinomycetota</taxon>
        <taxon>Actinomycetes</taxon>
        <taxon>Streptosporangiales</taxon>
        <taxon>Streptosporangiaceae</taxon>
        <taxon>Sinosporangium</taxon>
    </lineage>
</organism>
<keyword evidence="3" id="KW-0028">Amino-acid biosynthesis</keyword>
<dbReference type="PANTHER" id="PTHR21363:SF0">
    <property type="entry name" value="PREPHENATE DEHYDROGENASE [NADP(+)]"/>
    <property type="match status" value="1"/>
</dbReference>
<comment type="caution">
    <text evidence="6">The sequence shown here is derived from an EMBL/GenBank/DDBJ whole genome shotgun (WGS) entry which is preliminary data.</text>
</comment>
<comment type="similarity">
    <text evidence="1">Belongs to the prephenate/arogenate dehydrogenase family.</text>
</comment>
<dbReference type="GO" id="GO:0070403">
    <property type="term" value="F:NAD+ binding"/>
    <property type="evidence" value="ECO:0007669"/>
    <property type="project" value="InterPro"/>
</dbReference>
<dbReference type="InterPro" id="IPR050812">
    <property type="entry name" value="Preph/Arog_dehydrog"/>
</dbReference>
<dbReference type="NCBIfam" id="NF005111">
    <property type="entry name" value="PRK06545.2-3"/>
    <property type="match status" value="1"/>
</dbReference>
<dbReference type="Pfam" id="PF02153">
    <property type="entry name" value="PDH_N"/>
    <property type="match status" value="1"/>
</dbReference>
<dbReference type="Proteomes" id="UP000606172">
    <property type="component" value="Unassembled WGS sequence"/>
</dbReference>
<evidence type="ECO:0000256" key="3">
    <source>
        <dbReference type="ARBA" id="ARBA00023141"/>
    </source>
</evidence>
<accession>A0A919VAX6</accession>
<protein>
    <submittedName>
        <fullName evidence="6">Prephenate dehydrogenase</fullName>
    </submittedName>
</protein>
<name>A0A919VAX6_9ACTN</name>
<dbReference type="InterPro" id="IPR045865">
    <property type="entry name" value="ACT-like_dom_sf"/>
</dbReference>
<dbReference type="SUPFAM" id="SSF55021">
    <property type="entry name" value="ACT-like"/>
    <property type="match status" value="1"/>
</dbReference>
<keyword evidence="3" id="KW-0057">Aromatic amino acid biosynthesis</keyword>
<evidence type="ECO:0000313" key="6">
    <source>
        <dbReference type="EMBL" id="GII96858.1"/>
    </source>
</evidence>
<dbReference type="NCBIfam" id="NF005112">
    <property type="entry name" value="PRK06545.2-4"/>
    <property type="match status" value="1"/>
</dbReference>
<evidence type="ECO:0000256" key="4">
    <source>
        <dbReference type="ARBA" id="ARBA00029440"/>
    </source>
</evidence>
<gene>
    <name evidence="6" type="ORF">Ssi02_70890</name>
</gene>
<keyword evidence="2" id="KW-0560">Oxidoreductase</keyword>
<sequence length="361" mass="37561">MQKLSTVLVVGVGLIGTSIALALRSGGVTVALSDVDEDAVRLARELRAGEPWQGEPVDLGVLAVPPDLIAEVLADLQKRGAARAYTDVASVKAEPTAAAARLGCDLTTFVPGHPLAGRERSGPAAARADLFLGRPWALCPEPGTSADALRLARELISLCGGKEVTVGAREHDEAVALVSHAPHVVSAAVAAALQGADGHEPDHRPVAMELAGQGLRDVTRIAGGDVRLWRAILAGNALPVADAVDGIARDLARSAAALRIGDLDAISDLLQRGISGRGRIPGKHGEPARDYAVLQVVLQDRPGELGRLFNASGLAEVNIEDVRLEHSPGLPVAVAEISVRPQDSGRLTDALRFHGWHVSTT</sequence>
<dbReference type="Pfam" id="PF20463">
    <property type="entry name" value="PDH_C"/>
    <property type="match status" value="1"/>
</dbReference>
<dbReference type="InterPro" id="IPR003099">
    <property type="entry name" value="Prephen_DH"/>
</dbReference>
<keyword evidence="7" id="KW-1185">Reference proteome</keyword>
<dbReference type="PANTHER" id="PTHR21363">
    <property type="entry name" value="PREPHENATE DEHYDROGENASE"/>
    <property type="match status" value="1"/>
</dbReference>
<dbReference type="PROSITE" id="PS51176">
    <property type="entry name" value="PDH_ADH"/>
    <property type="match status" value="1"/>
</dbReference>
<reference evidence="6" key="1">
    <citation type="submission" date="2021-01" db="EMBL/GenBank/DDBJ databases">
        <title>Whole genome shotgun sequence of Sinosporangium siamense NBRC 109515.</title>
        <authorList>
            <person name="Komaki H."/>
            <person name="Tamura T."/>
        </authorList>
    </citation>
    <scope>NUCLEOTIDE SEQUENCE</scope>
    <source>
        <strain evidence="6">NBRC 109515</strain>
    </source>
</reference>
<dbReference type="Gene3D" id="1.10.3660.10">
    <property type="entry name" value="6-phosphogluconate dehydrogenase C-terminal like domain"/>
    <property type="match status" value="1"/>
</dbReference>
<proteinExistence type="inferred from homology"/>
<dbReference type="InterPro" id="IPR046825">
    <property type="entry name" value="PDH_C"/>
</dbReference>
<dbReference type="AlphaFoldDB" id="A0A919VAX6"/>
<dbReference type="GO" id="GO:0008977">
    <property type="term" value="F:prephenate dehydrogenase (NAD+) activity"/>
    <property type="evidence" value="ECO:0007669"/>
    <property type="project" value="InterPro"/>
</dbReference>
<dbReference type="GO" id="GO:0004665">
    <property type="term" value="F:prephenate dehydrogenase (NADP+) activity"/>
    <property type="evidence" value="ECO:0007669"/>
    <property type="project" value="InterPro"/>
</dbReference>
<comment type="pathway">
    <text evidence="4">Amino-acid biosynthesis.</text>
</comment>
<feature type="domain" description="Prephenate/arogenate dehydrogenase" evidence="5">
    <location>
        <begin position="5"/>
        <end position="288"/>
    </location>
</feature>
<dbReference type="InterPro" id="IPR036291">
    <property type="entry name" value="NAD(P)-bd_dom_sf"/>
</dbReference>
<dbReference type="GO" id="GO:0006571">
    <property type="term" value="P:tyrosine biosynthetic process"/>
    <property type="evidence" value="ECO:0007669"/>
    <property type="project" value="InterPro"/>
</dbReference>
<evidence type="ECO:0000313" key="7">
    <source>
        <dbReference type="Proteomes" id="UP000606172"/>
    </source>
</evidence>